<feature type="compositionally biased region" description="Low complexity" evidence="1">
    <location>
        <begin position="77"/>
        <end position="87"/>
    </location>
</feature>
<organism evidence="2 3">
    <name type="scientific">Schizophyllum amplum</name>
    <dbReference type="NCBI Taxonomy" id="97359"/>
    <lineage>
        <taxon>Eukaryota</taxon>
        <taxon>Fungi</taxon>
        <taxon>Dikarya</taxon>
        <taxon>Basidiomycota</taxon>
        <taxon>Agaricomycotina</taxon>
        <taxon>Agaricomycetes</taxon>
        <taxon>Agaricomycetidae</taxon>
        <taxon>Agaricales</taxon>
        <taxon>Schizophyllaceae</taxon>
        <taxon>Schizophyllum</taxon>
    </lineage>
</organism>
<evidence type="ECO:0000256" key="1">
    <source>
        <dbReference type="SAM" id="MobiDB-lite"/>
    </source>
</evidence>
<dbReference type="EMBL" id="VDMD01000001">
    <property type="protein sequence ID" value="TRM68948.1"/>
    <property type="molecule type" value="Genomic_DNA"/>
</dbReference>
<feature type="compositionally biased region" description="Polar residues" evidence="1">
    <location>
        <begin position="159"/>
        <end position="176"/>
    </location>
</feature>
<accession>A0A550CVX4</accession>
<feature type="compositionally biased region" description="Polar residues" evidence="1">
    <location>
        <begin position="183"/>
        <end position="200"/>
    </location>
</feature>
<dbReference type="OrthoDB" id="10380244at2759"/>
<feature type="region of interest" description="Disordered" evidence="1">
    <location>
        <begin position="117"/>
        <end position="200"/>
    </location>
</feature>
<keyword evidence="3" id="KW-1185">Reference proteome</keyword>
<name>A0A550CVX4_9AGAR</name>
<gene>
    <name evidence="2" type="ORF">BD626DRAFT_472458</name>
</gene>
<feature type="compositionally biased region" description="Polar residues" evidence="1">
    <location>
        <begin position="129"/>
        <end position="140"/>
    </location>
</feature>
<evidence type="ECO:0000313" key="3">
    <source>
        <dbReference type="Proteomes" id="UP000320762"/>
    </source>
</evidence>
<comment type="caution">
    <text evidence="2">The sequence shown here is derived from an EMBL/GenBank/DDBJ whole genome shotgun (WGS) entry which is preliminary data.</text>
</comment>
<dbReference type="AlphaFoldDB" id="A0A550CVX4"/>
<dbReference type="Proteomes" id="UP000320762">
    <property type="component" value="Unassembled WGS sequence"/>
</dbReference>
<evidence type="ECO:0000313" key="2">
    <source>
        <dbReference type="EMBL" id="TRM68948.1"/>
    </source>
</evidence>
<proteinExistence type="predicted"/>
<feature type="region of interest" description="Disordered" evidence="1">
    <location>
        <begin position="63"/>
        <end position="87"/>
    </location>
</feature>
<protein>
    <submittedName>
        <fullName evidence="2">Uncharacterized protein</fullName>
    </submittedName>
</protein>
<sequence length="466" mass="50575">MQVSSANPTVEGTSGTHIWPPAQEATLTLPLGNDAGLQNLLDFSRLAEEPLEQEDEIVAPVVSSSNSTARLGNDQAPTPTTVPSSHTPTALVRVSDLAAMTNTLEQMNNTLRRLAASEAHSAGVRTEQLENSPTRSTEVNDYSVAGDYAAPRAPDPSEVATSTTSNPYQQDQQTASPAIPSARQDSSGISQGAATSSDVNTELESDILTRVFFEVCDATDKPYPGQQLVVRVGTDDKSNDSFDTAMAKIIQMLAAYGHELTHLRLDIRQPTVHGGFRHGQDAMICVLLSILGHLQYFCSVHVAIEKDVNVDALGLDAFCNSFIALSHLRMEGLVCTTRFLAFPLSALRELDLKMSVSAQGLFQILERAPDLELLVIQTPWRSSRAGNPGRTLACPAWLIADVKYPTAIHIDSDQSAVWAFLSVITSPVVTIRLTTKLAACPHAIRKIFEERSTWSLQDRIQDVTRM</sequence>
<reference evidence="2 3" key="1">
    <citation type="journal article" date="2019" name="New Phytol.">
        <title>Comparative genomics reveals unique wood-decay strategies and fruiting body development in the Schizophyllaceae.</title>
        <authorList>
            <person name="Almasi E."/>
            <person name="Sahu N."/>
            <person name="Krizsan K."/>
            <person name="Balint B."/>
            <person name="Kovacs G.M."/>
            <person name="Kiss B."/>
            <person name="Cseklye J."/>
            <person name="Drula E."/>
            <person name="Henrissat B."/>
            <person name="Nagy I."/>
            <person name="Chovatia M."/>
            <person name="Adam C."/>
            <person name="LaButti K."/>
            <person name="Lipzen A."/>
            <person name="Riley R."/>
            <person name="Grigoriev I.V."/>
            <person name="Nagy L.G."/>
        </authorList>
    </citation>
    <scope>NUCLEOTIDE SEQUENCE [LARGE SCALE GENOMIC DNA]</scope>
    <source>
        <strain evidence="2 3">NL-1724</strain>
    </source>
</reference>